<gene>
    <name evidence="5" type="ORF">LARV_03669</name>
</gene>
<dbReference type="InterPro" id="IPR016377">
    <property type="entry name" value="Sucrose_GGa_phosphorylase-rel"/>
</dbReference>
<reference evidence="5" key="1">
    <citation type="submission" date="2015-07" db="EMBL/GenBank/DDBJ databases">
        <title>Draft Genome Sequences of Anaerolinea thermolimosa IMO-1, Bellilinea caldifistulae GOMI-1, Leptolinea tardivitalis YMTK-2, Levilinea saccharolytica KIBI-1,Longilinea arvoryzae KOME-1, Previously Described as Members of the Anaerolineaceae (Chloroflexi).</title>
        <authorList>
            <person name="Sekiguchi Y."/>
            <person name="Ohashi A."/>
            <person name="Matsuura N."/>
            <person name="Tourlousse M.D."/>
        </authorList>
    </citation>
    <scope>NUCLEOTIDE SEQUENCE [LARGE SCALE GENOMIC DNA]</scope>
    <source>
        <strain evidence="5">KOME-1</strain>
    </source>
</reference>
<feature type="binding site" evidence="3">
    <location>
        <begin position="229"/>
        <end position="231"/>
    </location>
    <ligand>
        <name>substrate</name>
    </ligand>
</feature>
<dbReference type="AlphaFoldDB" id="A0A0S7BMF1"/>
<proteinExistence type="predicted"/>
<dbReference type="RefSeq" id="WP_075075014.1">
    <property type="nucleotide sequence ID" value="NZ_DF967972.1"/>
</dbReference>
<organism evidence="5">
    <name type="scientific">Longilinea arvoryzae</name>
    <dbReference type="NCBI Taxonomy" id="360412"/>
    <lineage>
        <taxon>Bacteria</taxon>
        <taxon>Bacillati</taxon>
        <taxon>Chloroflexota</taxon>
        <taxon>Anaerolineae</taxon>
        <taxon>Anaerolineales</taxon>
        <taxon>Anaerolineaceae</taxon>
        <taxon>Longilinea</taxon>
    </lineage>
</organism>
<evidence type="ECO:0000256" key="2">
    <source>
        <dbReference type="ARBA" id="ARBA00022679"/>
    </source>
</evidence>
<keyword evidence="6" id="KW-1185">Reference proteome</keyword>
<accession>A0A0S7BMF1</accession>
<dbReference type="PIRSF" id="PIRSF003059">
    <property type="entry name" value="Sucrose_phosphorylase"/>
    <property type="match status" value="1"/>
</dbReference>
<dbReference type="PANTHER" id="PTHR10357">
    <property type="entry name" value="ALPHA-AMYLASE FAMILY MEMBER"/>
    <property type="match status" value="1"/>
</dbReference>
<keyword evidence="5" id="KW-0378">Hydrolase</keyword>
<dbReference type="InterPro" id="IPR017853">
    <property type="entry name" value="GH"/>
</dbReference>
<dbReference type="Gene3D" id="3.20.20.80">
    <property type="entry name" value="Glycosidases"/>
    <property type="match status" value="1"/>
</dbReference>
<feature type="binding site" evidence="3">
    <location>
        <position position="447"/>
    </location>
    <ligand>
        <name>substrate</name>
    </ligand>
</feature>
<keyword evidence="2" id="KW-0808">Transferase</keyword>
<evidence type="ECO:0000259" key="4">
    <source>
        <dbReference type="SMART" id="SM00642"/>
    </source>
</evidence>
<dbReference type="CDD" id="cd11356">
    <property type="entry name" value="AmyAc_Sucrose_phosphorylase-like_1"/>
    <property type="match status" value="1"/>
</dbReference>
<evidence type="ECO:0000256" key="3">
    <source>
        <dbReference type="PIRSR" id="PIRSR003059-2"/>
    </source>
</evidence>
<dbReference type="GO" id="GO:0016757">
    <property type="term" value="F:glycosyltransferase activity"/>
    <property type="evidence" value="ECO:0007669"/>
    <property type="project" value="UniProtKB-KW"/>
</dbReference>
<evidence type="ECO:0000313" key="5">
    <source>
        <dbReference type="EMBL" id="GAP15875.1"/>
    </source>
</evidence>
<dbReference type="STRING" id="360412.LARV_03669"/>
<dbReference type="InterPro" id="IPR045857">
    <property type="entry name" value="O16G_dom_2"/>
</dbReference>
<dbReference type="InterPro" id="IPR006047">
    <property type="entry name" value="GH13_cat_dom"/>
</dbReference>
<sequence>MNERLQRVEGLLAELYGARRGADLLPEVKDLLERYRGRIPAPRSTGLSQRDAILITYADQVQQPGQPPLATLADFSRAYLKGVVSGLHILPFYPSTSDDGFSVSDYTRVDPALGGWEHIRQLGGDFRLMFDAVFNHASAQGEWFQAYLRNDPAYRDFFIAVDDQPDLSQVVRPRALPLLTVFTAADGPRQIWTTFSTDQVDLNYVNPRVLLSMLDVLLFYVGKGAELIRLDAIAYLWKQIGTPCIHLPQTHAVVQLMRAVLDGVAPHVMLVTETNVPHADNISYFGDGANEAQMVYNFPQPPLVLHTLRSGNASALSAWAAGLKPPSPGTTFFNFLASHDGIGLNPLRGILPPAQIEALVQAALAHGGRVSYKHNPDGSQSPYELNINYFDALSDPAGGEEEGKQVRRFVAAHAILLALQGVPGIYFHSLFGSRGWPEGITKTGQNRSINRQKLVLDELEADLANPSGRRRMVYDWLATMLRLRAAEPAFDPQVGQEVLDAGPGLFALRRGDLTCLVNVTGRAVEIPAALRRGVDLLGSRKPEVLEAYGIRWLKK</sequence>
<feature type="binding site" evidence="3">
    <location>
        <begin position="339"/>
        <end position="340"/>
    </location>
    <ligand>
        <name>substrate</name>
    </ligand>
</feature>
<dbReference type="SUPFAM" id="SSF51445">
    <property type="entry name" value="(Trans)glycosidases"/>
    <property type="match status" value="1"/>
</dbReference>
<feature type="binding site" evidence="3">
    <location>
        <position position="98"/>
    </location>
    <ligand>
        <name>substrate</name>
    </ligand>
</feature>
<keyword evidence="1" id="KW-0328">Glycosyltransferase</keyword>
<name>A0A0S7BMF1_9CHLR</name>
<dbReference type="Proteomes" id="UP000055060">
    <property type="component" value="Unassembled WGS sequence"/>
</dbReference>
<dbReference type="GO" id="GO:0005975">
    <property type="term" value="P:carbohydrate metabolic process"/>
    <property type="evidence" value="ECO:0007669"/>
    <property type="project" value="InterPro"/>
</dbReference>
<evidence type="ECO:0000256" key="1">
    <source>
        <dbReference type="ARBA" id="ARBA00022676"/>
    </source>
</evidence>
<protein>
    <submittedName>
        <fullName evidence="5">Glycosidase</fullName>
    </submittedName>
</protein>
<evidence type="ECO:0000313" key="6">
    <source>
        <dbReference type="Proteomes" id="UP000055060"/>
    </source>
</evidence>
<dbReference type="PANTHER" id="PTHR10357:SF214">
    <property type="entry name" value="GLUCOSYLGLYCERATE PHOSPHORYLASE"/>
    <property type="match status" value="1"/>
</dbReference>
<feature type="binding site" evidence="3">
    <location>
        <position position="136"/>
    </location>
    <ligand>
        <name>substrate</name>
    </ligand>
</feature>
<feature type="domain" description="Glycosyl hydrolase family 13 catalytic" evidence="4">
    <location>
        <begin position="51"/>
        <end position="484"/>
    </location>
</feature>
<dbReference type="Gene3D" id="3.90.400.10">
    <property type="entry name" value="Oligo-1,6-glucosidase, Domain 2"/>
    <property type="match status" value="1"/>
</dbReference>
<dbReference type="EMBL" id="DF967972">
    <property type="protein sequence ID" value="GAP15875.1"/>
    <property type="molecule type" value="Genomic_DNA"/>
</dbReference>
<dbReference type="SMART" id="SM00642">
    <property type="entry name" value="Aamy"/>
    <property type="match status" value="1"/>
</dbReference>
<dbReference type="GO" id="GO:0016798">
    <property type="term" value="F:hydrolase activity, acting on glycosyl bonds"/>
    <property type="evidence" value="ECO:0007669"/>
    <property type="project" value="UniProtKB-KW"/>
</dbReference>
<keyword evidence="5" id="KW-0326">Glycosidase</keyword>
<dbReference type="InterPro" id="IPR033746">
    <property type="entry name" value="GGa_phosphorylase"/>
</dbReference>
<dbReference type="Pfam" id="PF00128">
    <property type="entry name" value="Alpha-amylase"/>
    <property type="match status" value="1"/>
</dbReference>